<evidence type="ECO:0008006" key="5">
    <source>
        <dbReference type="Google" id="ProtNLM"/>
    </source>
</evidence>
<proteinExistence type="predicted"/>
<reference evidence="3" key="1">
    <citation type="submission" date="2023-08" db="EMBL/GenBank/DDBJ databases">
        <authorList>
            <person name="Chen Y."/>
            <person name="Shah S."/>
            <person name="Dougan E. K."/>
            <person name="Thang M."/>
            <person name="Chan C."/>
        </authorList>
    </citation>
    <scope>NUCLEOTIDE SEQUENCE</scope>
</reference>
<feature type="transmembrane region" description="Helical" evidence="2">
    <location>
        <begin position="118"/>
        <end position="138"/>
    </location>
</feature>
<evidence type="ECO:0000313" key="3">
    <source>
        <dbReference type="EMBL" id="CAJ1410459.1"/>
    </source>
</evidence>
<feature type="transmembrane region" description="Helical" evidence="2">
    <location>
        <begin position="232"/>
        <end position="253"/>
    </location>
</feature>
<evidence type="ECO:0000313" key="4">
    <source>
        <dbReference type="Proteomes" id="UP001178507"/>
    </source>
</evidence>
<evidence type="ECO:0000256" key="2">
    <source>
        <dbReference type="SAM" id="Phobius"/>
    </source>
</evidence>
<feature type="transmembrane region" description="Helical" evidence="2">
    <location>
        <begin position="273"/>
        <end position="295"/>
    </location>
</feature>
<feature type="compositionally biased region" description="Basic and acidic residues" evidence="1">
    <location>
        <begin position="330"/>
        <end position="341"/>
    </location>
</feature>
<feature type="transmembrane region" description="Helical" evidence="2">
    <location>
        <begin position="28"/>
        <end position="46"/>
    </location>
</feature>
<keyword evidence="2" id="KW-1133">Transmembrane helix</keyword>
<organism evidence="3 4">
    <name type="scientific">Effrenium voratum</name>
    <dbReference type="NCBI Taxonomy" id="2562239"/>
    <lineage>
        <taxon>Eukaryota</taxon>
        <taxon>Sar</taxon>
        <taxon>Alveolata</taxon>
        <taxon>Dinophyceae</taxon>
        <taxon>Suessiales</taxon>
        <taxon>Symbiodiniaceae</taxon>
        <taxon>Effrenium</taxon>
    </lineage>
</organism>
<keyword evidence="2" id="KW-0472">Membrane</keyword>
<evidence type="ECO:0000256" key="1">
    <source>
        <dbReference type="SAM" id="MobiDB-lite"/>
    </source>
</evidence>
<dbReference type="AlphaFoldDB" id="A0AA36JRK9"/>
<name>A0AA36JRK9_9DINO</name>
<protein>
    <recommendedName>
        <fullName evidence="5">Transmembrane protein</fullName>
    </recommendedName>
</protein>
<gene>
    <name evidence="3" type="ORF">EVOR1521_LOCUS31280</name>
</gene>
<keyword evidence="4" id="KW-1185">Reference proteome</keyword>
<dbReference type="Proteomes" id="UP001178507">
    <property type="component" value="Unassembled WGS sequence"/>
</dbReference>
<accession>A0AA36JRK9</accession>
<feature type="region of interest" description="Disordered" evidence="1">
    <location>
        <begin position="324"/>
        <end position="361"/>
    </location>
</feature>
<dbReference type="EMBL" id="CAUJNA010003818">
    <property type="protein sequence ID" value="CAJ1410459.1"/>
    <property type="molecule type" value="Genomic_DNA"/>
</dbReference>
<keyword evidence="2" id="KW-0812">Transmembrane</keyword>
<sequence>MSNGLQGRSSEPLNERESREEATCWRSLLCWFGFFIPVGFELWVHLLHGFDRQEILGEEDALPKQLRGFLDFAELICRVCLGQVLVFSAWQLARAVFHCKVGVLMGQICEASPLVRQWLPALLLTLFTFGVGVWGCFVGDEGLPLWALRYSHICDMFCHAVVASALMGLGFDLTSEAHQGRLLDFLVKFFLCLDTIEGHGVHSEDAEPEFGDQVAFSFCDQSQHQSHARVRWAFNVCRICSMWASFLFMFFAYTFTVYIPESAPPWVDVTVDFIGRFCWAGISWWLMVSILACAASRPAGAGTSHSFTCQPATFDVLQACRPRGSFGQQDHQDQPTQDHGEQTLAAPQQQASELREVLPPA</sequence>
<comment type="caution">
    <text evidence="3">The sequence shown here is derived from an EMBL/GenBank/DDBJ whole genome shotgun (WGS) entry which is preliminary data.</text>
</comment>